<comment type="caution">
    <text evidence="3">The sequence shown here is derived from an EMBL/GenBank/DDBJ whole genome shotgun (WGS) entry which is preliminary data.</text>
</comment>
<dbReference type="PANTHER" id="PTHR47561:SF1">
    <property type="entry name" value="POLYSACCHARIDE DEACETYLASE FAMILY PROTEIN (AFU_ORTHOLOGUE AFUA_6G05030)"/>
    <property type="match status" value="1"/>
</dbReference>
<dbReference type="PANTHER" id="PTHR47561">
    <property type="entry name" value="POLYSACCHARIDE DEACETYLASE FAMILY PROTEIN (AFU_ORTHOLOGUE AFUA_6G05030)"/>
    <property type="match status" value="1"/>
</dbReference>
<dbReference type="SUPFAM" id="SSF88713">
    <property type="entry name" value="Glycoside hydrolase/deacetylase"/>
    <property type="match status" value="1"/>
</dbReference>
<dbReference type="Pfam" id="PF11959">
    <property type="entry name" value="DUF3473"/>
    <property type="match status" value="1"/>
</dbReference>
<feature type="domain" description="NodB homology" evidence="1">
    <location>
        <begin position="40"/>
        <end position="128"/>
    </location>
</feature>
<gene>
    <name evidence="3" type="ORF">ACFL27_28580</name>
</gene>
<evidence type="ECO:0000313" key="3">
    <source>
        <dbReference type="EMBL" id="MFC1854159.1"/>
    </source>
</evidence>
<sequence length="279" mass="31692">MPEIILAIDVEEWYQTLTFEKYRGEAGIMTWPGRADSGIQWILQALEETRNSATFFVNGELAEHFPGLVHQIAAQGHEIACHGYCHQNIHHVERQKFGADVAKATAILQTLIENKPLGFRAPNWSLMPDMDWVFEALTAQGFVYDASILPFKTPWFGISMPGTLKPRRHETGLITIYPSIVPYGPFKVPLGLGLLLRLYPYPVTKFLISTLLRQGSPVQLNSHAWELAESPPPWATGYFSRFLTKAALGSIRQKMKKLLTEYNVIGIQRWLVKNERFIL</sequence>
<accession>A0ABV6Z6T7</accession>
<organism evidence="3 4">
    <name type="scientific">candidate division CSSED10-310 bacterium</name>
    <dbReference type="NCBI Taxonomy" id="2855610"/>
    <lineage>
        <taxon>Bacteria</taxon>
        <taxon>Bacteria division CSSED10-310</taxon>
    </lineage>
</organism>
<evidence type="ECO:0000259" key="2">
    <source>
        <dbReference type="Pfam" id="PF11959"/>
    </source>
</evidence>
<reference evidence="3 4" key="1">
    <citation type="submission" date="2024-09" db="EMBL/GenBank/DDBJ databases">
        <title>Laminarin stimulates single cell rates of sulfate reduction while oxygen inhibits transcriptomic activity in coastal marine sediment.</title>
        <authorList>
            <person name="Lindsay M."/>
            <person name="Orcutt B."/>
            <person name="Emerson D."/>
            <person name="Stepanauskas R."/>
            <person name="D'Angelo T."/>
        </authorList>
    </citation>
    <scope>NUCLEOTIDE SEQUENCE [LARGE SCALE GENOMIC DNA]</scope>
    <source>
        <strain evidence="3">SAG AM-311-K15</strain>
    </source>
</reference>
<evidence type="ECO:0000313" key="4">
    <source>
        <dbReference type="Proteomes" id="UP001594351"/>
    </source>
</evidence>
<dbReference type="EMBL" id="JBHPBY010000743">
    <property type="protein sequence ID" value="MFC1854159.1"/>
    <property type="molecule type" value="Genomic_DNA"/>
</dbReference>
<protein>
    <submittedName>
        <fullName evidence="3">Polysaccharide deacetylase family protein</fullName>
    </submittedName>
</protein>
<proteinExistence type="predicted"/>
<dbReference type="Proteomes" id="UP001594351">
    <property type="component" value="Unassembled WGS sequence"/>
</dbReference>
<evidence type="ECO:0000259" key="1">
    <source>
        <dbReference type="Pfam" id="PF01522"/>
    </source>
</evidence>
<dbReference type="Gene3D" id="3.20.20.370">
    <property type="entry name" value="Glycoside hydrolase/deacetylase"/>
    <property type="match status" value="1"/>
</dbReference>
<dbReference type="InterPro" id="IPR002509">
    <property type="entry name" value="NODB_dom"/>
</dbReference>
<dbReference type="InterPro" id="IPR022560">
    <property type="entry name" value="DUF3473"/>
</dbReference>
<feature type="domain" description="DUF3473" evidence="2">
    <location>
        <begin position="147"/>
        <end position="268"/>
    </location>
</feature>
<name>A0ABV6Z6T7_UNCC1</name>
<keyword evidence="4" id="KW-1185">Reference proteome</keyword>
<dbReference type="Pfam" id="PF01522">
    <property type="entry name" value="Polysacc_deac_1"/>
    <property type="match status" value="1"/>
</dbReference>
<dbReference type="InterPro" id="IPR011330">
    <property type="entry name" value="Glyco_hydro/deAcase_b/a-brl"/>
</dbReference>